<reference evidence="2 3" key="1">
    <citation type="submission" date="2015-10" db="EMBL/GenBank/DDBJ databases">
        <title>Draft genome sequence of Streptomyces yokosukanensis DSM 40224, type strain for the species Streptomyces yokosukanensis.</title>
        <authorList>
            <person name="Ruckert C."/>
            <person name="Winkler A."/>
            <person name="Kalinowski J."/>
            <person name="Kampfer P."/>
            <person name="Glaeser S."/>
        </authorList>
    </citation>
    <scope>NUCLEOTIDE SEQUENCE [LARGE SCALE GENOMIC DNA]</scope>
    <source>
        <strain evidence="2 3">DSM 40224</strain>
    </source>
</reference>
<feature type="region of interest" description="Disordered" evidence="1">
    <location>
        <begin position="202"/>
        <end position="227"/>
    </location>
</feature>
<dbReference type="STRING" id="67386.AQI95_21125"/>
<dbReference type="RefSeq" id="WP_067125690.1">
    <property type="nucleotide sequence ID" value="NZ_KQ948213.1"/>
</dbReference>
<gene>
    <name evidence="2" type="ORF">AQI95_21125</name>
</gene>
<feature type="compositionally biased region" description="Polar residues" evidence="1">
    <location>
        <begin position="215"/>
        <end position="227"/>
    </location>
</feature>
<dbReference type="Proteomes" id="UP000053127">
    <property type="component" value="Unassembled WGS sequence"/>
</dbReference>
<organism evidence="2 3">
    <name type="scientific">Streptomyces yokosukanensis</name>
    <dbReference type="NCBI Taxonomy" id="67386"/>
    <lineage>
        <taxon>Bacteria</taxon>
        <taxon>Bacillati</taxon>
        <taxon>Actinomycetota</taxon>
        <taxon>Actinomycetes</taxon>
        <taxon>Kitasatosporales</taxon>
        <taxon>Streptomycetaceae</taxon>
        <taxon>Streptomyces</taxon>
    </lineage>
</organism>
<proteinExistence type="predicted"/>
<comment type="caution">
    <text evidence="2">The sequence shown here is derived from an EMBL/GenBank/DDBJ whole genome shotgun (WGS) entry which is preliminary data.</text>
</comment>
<evidence type="ECO:0000313" key="2">
    <source>
        <dbReference type="EMBL" id="KUN03944.1"/>
    </source>
</evidence>
<sequence>MTAAEPPTGFLLPGAQDDIRLDIRETVDPDHFGFEAHPATGARSEVWQVEGDVVRTERGLKVSRIEVSADPSGSVEITGTLMRQIPIGTLLDYVRAHISANLTNELPGTPSAAQSVPAGRTPLTDDFLRDVALSYLRETAPGQPRGATRRMAEAYGRPEETIRTWIGRARRAGWLGPSAKGRAGAEPGSKLSEWQLNEIKRQHPGLVSHVGVNADGSTADLSTSDPE</sequence>
<dbReference type="AlphaFoldDB" id="A0A117Q1R3"/>
<name>A0A117Q1R3_9ACTN</name>
<dbReference type="OrthoDB" id="4626621at2"/>
<keyword evidence="3" id="KW-1185">Reference proteome</keyword>
<evidence type="ECO:0000256" key="1">
    <source>
        <dbReference type="SAM" id="MobiDB-lite"/>
    </source>
</evidence>
<evidence type="ECO:0000313" key="3">
    <source>
        <dbReference type="Proteomes" id="UP000053127"/>
    </source>
</evidence>
<accession>A0A117Q1R3</accession>
<protein>
    <submittedName>
        <fullName evidence="2">Uncharacterized protein</fullName>
    </submittedName>
</protein>
<dbReference type="EMBL" id="LMWN01000032">
    <property type="protein sequence ID" value="KUN03944.1"/>
    <property type="molecule type" value="Genomic_DNA"/>
</dbReference>